<evidence type="ECO:0000256" key="2">
    <source>
        <dbReference type="ARBA" id="ARBA00022723"/>
    </source>
</evidence>
<evidence type="ECO:0000256" key="5">
    <source>
        <dbReference type="ARBA" id="ARBA00022833"/>
    </source>
</evidence>
<keyword evidence="3 7" id="KW-0732">Signal</keyword>
<feature type="domain" description="Secretion system C-terminal sorting" evidence="9">
    <location>
        <begin position="649"/>
        <end position="709"/>
    </location>
</feature>
<evidence type="ECO:0000259" key="9">
    <source>
        <dbReference type="Pfam" id="PF18962"/>
    </source>
</evidence>
<keyword evidence="5" id="KW-0862">Zinc</keyword>
<evidence type="ECO:0000256" key="3">
    <source>
        <dbReference type="ARBA" id="ARBA00022729"/>
    </source>
</evidence>
<dbReference type="NCBIfam" id="TIGR04183">
    <property type="entry name" value="Por_Secre_tail"/>
    <property type="match status" value="1"/>
</dbReference>
<gene>
    <name evidence="10" type="ORF">SAMN05421855_101175</name>
</gene>
<evidence type="ECO:0000256" key="1">
    <source>
        <dbReference type="ARBA" id="ARBA00022670"/>
    </source>
</evidence>
<accession>A0A1G7C444</accession>
<dbReference type="InterPro" id="IPR050728">
    <property type="entry name" value="Zinc_Metalloprotease_M4"/>
</dbReference>
<dbReference type="Proteomes" id="UP000199321">
    <property type="component" value="Unassembled WGS sequence"/>
</dbReference>
<evidence type="ECO:0000256" key="7">
    <source>
        <dbReference type="SAM" id="SignalP"/>
    </source>
</evidence>
<evidence type="ECO:0000259" key="8">
    <source>
        <dbReference type="Pfam" id="PF07504"/>
    </source>
</evidence>
<dbReference type="InterPro" id="IPR026444">
    <property type="entry name" value="Secre_tail"/>
</dbReference>
<dbReference type="Pfam" id="PF18962">
    <property type="entry name" value="Por_Secre_tail"/>
    <property type="match status" value="1"/>
</dbReference>
<reference evidence="10 11" key="1">
    <citation type="submission" date="2016-10" db="EMBL/GenBank/DDBJ databases">
        <authorList>
            <person name="de Groot N.N."/>
        </authorList>
    </citation>
    <scope>NUCLEOTIDE SEQUENCE [LARGE SCALE GENOMIC DNA]</scope>
    <source>
        <strain evidence="10 11">DSM 16195</strain>
    </source>
</reference>
<dbReference type="EMBL" id="FNBA01000001">
    <property type="protein sequence ID" value="SDE34154.1"/>
    <property type="molecule type" value="Genomic_DNA"/>
</dbReference>
<dbReference type="InterPro" id="IPR011096">
    <property type="entry name" value="FTP_domain"/>
</dbReference>
<dbReference type="RefSeq" id="WP_093139458.1">
    <property type="nucleotide sequence ID" value="NZ_BMWO01000001.1"/>
</dbReference>
<proteinExistence type="predicted"/>
<dbReference type="OrthoDB" id="5289240at2"/>
<dbReference type="GO" id="GO:0008237">
    <property type="term" value="F:metallopeptidase activity"/>
    <property type="evidence" value="ECO:0007669"/>
    <property type="project" value="UniProtKB-KW"/>
</dbReference>
<dbReference type="GO" id="GO:0006508">
    <property type="term" value="P:proteolysis"/>
    <property type="evidence" value="ECO:0007669"/>
    <property type="project" value="UniProtKB-KW"/>
</dbReference>
<organism evidence="10 11">
    <name type="scientific">Ulvibacter litoralis</name>
    <dbReference type="NCBI Taxonomy" id="227084"/>
    <lineage>
        <taxon>Bacteria</taxon>
        <taxon>Pseudomonadati</taxon>
        <taxon>Bacteroidota</taxon>
        <taxon>Flavobacteriia</taxon>
        <taxon>Flavobacteriales</taxon>
        <taxon>Flavobacteriaceae</taxon>
        <taxon>Ulvibacter</taxon>
    </lineage>
</organism>
<name>A0A1G7C444_9FLAO</name>
<feature type="chain" id="PRO_5011449333" evidence="7">
    <location>
        <begin position="21"/>
        <end position="717"/>
    </location>
</feature>
<dbReference type="AlphaFoldDB" id="A0A1G7C444"/>
<keyword evidence="11" id="KW-1185">Reference proteome</keyword>
<dbReference type="PANTHER" id="PTHR33794">
    <property type="entry name" value="BACILLOLYSIN"/>
    <property type="match status" value="1"/>
</dbReference>
<feature type="signal peptide" evidence="7">
    <location>
        <begin position="1"/>
        <end position="20"/>
    </location>
</feature>
<dbReference type="Pfam" id="PF07504">
    <property type="entry name" value="FTP"/>
    <property type="match status" value="1"/>
</dbReference>
<dbReference type="PANTHER" id="PTHR33794:SF1">
    <property type="entry name" value="BACILLOLYSIN"/>
    <property type="match status" value="1"/>
</dbReference>
<keyword evidence="2" id="KW-0479">Metal-binding</keyword>
<keyword evidence="4" id="KW-0378">Hydrolase</keyword>
<evidence type="ECO:0000256" key="4">
    <source>
        <dbReference type="ARBA" id="ARBA00022801"/>
    </source>
</evidence>
<keyword evidence="1" id="KW-0645">Protease</keyword>
<protein>
    <submittedName>
        <fullName evidence="10">Por secretion system C-terminal sorting domain-containing protein</fullName>
    </submittedName>
</protein>
<dbReference type="STRING" id="227084.SAMN05421855_101175"/>
<evidence type="ECO:0000313" key="10">
    <source>
        <dbReference type="EMBL" id="SDE34154.1"/>
    </source>
</evidence>
<dbReference type="SUPFAM" id="SSF55486">
    <property type="entry name" value="Metalloproteases ('zincins'), catalytic domain"/>
    <property type="match status" value="1"/>
</dbReference>
<sequence>MKVIVSLLLCMFTLSQVVIAQENKEQVAQTWLTENVQNLKANQSFALNSSRAGLSGETFRYQHTVNGVEVFDSSIAVHVSKKNKVTYHSSTFDESIETINTTPSISENEALQAAITALRIEGVIYQEEVKLYVYNKLDATKLVYRVTTMSEFLIGYWETIVDAQTGAVLSTNDISIYEKEKSAEPQYTGSSKKKAGKRSESVGFSAVANGTAMVFDPDPLTKTLNIYGGNYSDNNDATNADLDAARTAVTLLDIEQTGSDYRLRGPYAEIAELQSPATGLFIQDSPDFDFTRDEQGFEAANCYYHLDKAIRHINEDLGITLVSIYNGGVVRYDPHAFNGADNSSYGGGSLNFGEGGVDDAEDMDVILHELGHGLHDWITNGNLSQVNGLSEGTGDYFANSYKRGLGQWQTSDPSYYYVFGWDGHNPYWPGRVTNYTAMYPGGLTGSIHTDGQIWATVLLEIWEIIGKDKMDTAVLEGLAMTNSSTNQQNAAIAVRQAAIDMDYTCAEIDAFTERFEARGYVLPPYSCTGCSISDIEATNFSACDDNGTNTDPSDDFFTADIVVTFENTPATGTLDLTGDGTASVSVAGLVSPYTFTGVTLPSDGEAIDLTAAFSDDAACLVNESNAGTAPEPCSALGVADIDAVLTISLYPNPVDDTITFLDVTKEYNATVYNLLGQKILEQTIDTNANTLNVSNVATGAYIIKIEGYSDVLKFIKK</sequence>
<evidence type="ECO:0000256" key="6">
    <source>
        <dbReference type="ARBA" id="ARBA00023049"/>
    </source>
</evidence>
<feature type="domain" description="FTP" evidence="8">
    <location>
        <begin position="59"/>
        <end position="86"/>
    </location>
</feature>
<dbReference type="GO" id="GO:0046872">
    <property type="term" value="F:metal ion binding"/>
    <property type="evidence" value="ECO:0007669"/>
    <property type="project" value="UniProtKB-KW"/>
</dbReference>
<keyword evidence="6" id="KW-0482">Metalloprotease</keyword>
<evidence type="ECO:0000313" key="11">
    <source>
        <dbReference type="Proteomes" id="UP000199321"/>
    </source>
</evidence>